<dbReference type="Proteomes" id="UP001285921">
    <property type="component" value="Unassembled WGS sequence"/>
</dbReference>
<feature type="transmembrane region" description="Helical" evidence="1">
    <location>
        <begin position="48"/>
        <end position="69"/>
    </location>
</feature>
<dbReference type="EMBL" id="BTCL01000008">
    <property type="protein sequence ID" value="GMK45724.1"/>
    <property type="molecule type" value="Genomic_DNA"/>
</dbReference>
<evidence type="ECO:0000256" key="1">
    <source>
        <dbReference type="SAM" id="Phobius"/>
    </source>
</evidence>
<keyword evidence="3" id="KW-1185">Reference proteome</keyword>
<keyword evidence="1" id="KW-0812">Transmembrane</keyword>
<reference evidence="2 3" key="1">
    <citation type="submission" date="2023-05" db="EMBL/GenBank/DDBJ databases">
        <title>Draft genome of Paenibacillus sp. CCS26.</title>
        <authorList>
            <person name="Akita H."/>
            <person name="Shinto Y."/>
            <person name="Kimura Z."/>
        </authorList>
    </citation>
    <scope>NUCLEOTIDE SEQUENCE [LARGE SCALE GENOMIC DNA]</scope>
    <source>
        <strain evidence="2 3">CCS26</strain>
    </source>
</reference>
<sequence>MSRTINLFIGFIVGVILMILPQPHIFIVSDLLNALSGGDILDGLIHKFLGTIGFVLVCIFGYKIVTSVLREN</sequence>
<accession>A0ABQ6NMH5</accession>
<gene>
    <name evidence="2" type="ORF">PghCCS26_28520</name>
</gene>
<feature type="transmembrane region" description="Helical" evidence="1">
    <location>
        <begin position="7"/>
        <end position="28"/>
    </location>
</feature>
<evidence type="ECO:0000313" key="3">
    <source>
        <dbReference type="Proteomes" id="UP001285921"/>
    </source>
</evidence>
<proteinExistence type="predicted"/>
<keyword evidence="1" id="KW-1133">Transmembrane helix</keyword>
<organism evidence="2 3">
    <name type="scientific">Paenibacillus glycanilyticus</name>
    <dbReference type="NCBI Taxonomy" id="126569"/>
    <lineage>
        <taxon>Bacteria</taxon>
        <taxon>Bacillati</taxon>
        <taxon>Bacillota</taxon>
        <taxon>Bacilli</taxon>
        <taxon>Bacillales</taxon>
        <taxon>Paenibacillaceae</taxon>
        <taxon>Paenibacillus</taxon>
    </lineage>
</organism>
<keyword evidence="1" id="KW-0472">Membrane</keyword>
<name>A0ABQ6NMH5_9BACL</name>
<evidence type="ECO:0000313" key="2">
    <source>
        <dbReference type="EMBL" id="GMK45724.1"/>
    </source>
</evidence>
<protein>
    <submittedName>
        <fullName evidence="2">Uncharacterized protein</fullName>
    </submittedName>
</protein>
<comment type="caution">
    <text evidence="2">The sequence shown here is derived from an EMBL/GenBank/DDBJ whole genome shotgun (WGS) entry which is preliminary data.</text>
</comment>